<dbReference type="InterPro" id="IPR000792">
    <property type="entry name" value="Tscrpt_reg_LuxR_C"/>
</dbReference>
<dbReference type="Proteomes" id="UP000823521">
    <property type="component" value="Unassembled WGS sequence"/>
</dbReference>
<organism evidence="4 5">
    <name type="scientific">Micromonospora echinofusca</name>
    <dbReference type="NCBI Taxonomy" id="47858"/>
    <lineage>
        <taxon>Bacteria</taxon>
        <taxon>Bacillati</taxon>
        <taxon>Actinomycetota</taxon>
        <taxon>Actinomycetes</taxon>
        <taxon>Micromonosporales</taxon>
        <taxon>Micromonosporaceae</taxon>
        <taxon>Micromonospora</taxon>
    </lineage>
</organism>
<name>A0ABS3VR89_MICEH</name>
<evidence type="ECO:0000256" key="1">
    <source>
        <dbReference type="ARBA" id="ARBA00022741"/>
    </source>
</evidence>
<evidence type="ECO:0000313" key="4">
    <source>
        <dbReference type="EMBL" id="MBO4207021.1"/>
    </source>
</evidence>
<reference evidence="4 5" key="1">
    <citation type="submission" date="2019-12" db="EMBL/GenBank/DDBJ databases">
        <title>Whole genome sequencing of endophytic Actinobacterium Micromonospora sp. MPMI6T.</title>
        <authorList>
            <person name="Evv R."/>
            <person name="Podile A.R."/>
        </authorList>
    </citation>
    <scope>NUCLEOTIDE SEQUENCE [LARGE SCALE GENOMIC DNA]</scope>
    <source>
        <strain evidence="4 5">MPMI6</strain>
    </source>
</reference>
<dbReference type="InterPro" id="IPR011990">
    <property type="entry name" value="TPR-like_helical_dom_sf"/>
</dbReference>
<comment type="caution">
    <text evidence="4">The sequence shown here is derived from an EMBL/GenBank/DDBJ whole genome shotgun (WGS) entry which is preliminary data.</text>
</comment>
<dbReference type="PANTHER" id="PTHR16305:SF35">
    <property type="entry name" value="TRANSCRIPTIONAL ACTIVATOR DOMAIN"/>
    <property type="match status" value="1"/>
</dbReference>
<dbReference type="InterPro" id="IPR041664">
    <property type="entry name" value="AAA_16"/>
</dbReference>
<dbReference type="InterPro" id="IPR016032">
    <property type="entry name" value="Sig_transdc_resp-reg_C-effctor"/>
</dbReference>
<dbReference type="PROSITE" id="PS50043">
    <property type="entry name" value="HTH_LUXR_2"/>
    <property type="match status" value="1"/>
</dbReference>
<evidence type="ECO:0000313" key="5">
    <source>
        <dbReference type="Proteomes" id="UP000823521"/>
    </source>
</evidence>
<dbReference type="CDD" id="cd06170">
    <property type="entry name" value="LuxR_C_like"/>
    <property type="match status" value="1"/>
</dbReference>
<sequence>MTAAVDAGRPELTARALARWENGRSVILEGDPGMGKTTLLSAVAAAIGRRPGLTLSASPAESDARMPFVTLIDLLSGMPGEHFEKLPAPALRIVELALRRRDPAHGGVDTLAVCLALLDLLRAVTEVTPVTLVVDDLQWVDPASAEVLSFVVRRIEVGRLTVVAAVRSGDSIRFDPPESVTLTVGPLPADVLVPVVMARAQGLIGRPVADEICALSGGNPLFALEIADAVQRRGLRSVPGQPLPVPVHLETLMRHRLGELPTAVRDTVRLAATAHRPTLGLLIRAGRSNALAELMVASEVGICDLDSHGVVSFGHPMLRAAVYAGPPSIVRMALHARLVQVTTDPIERAWHLALATGREDEKVAAALSAAAELAGRRGATAAARELVSLAAMRTPATDQAGWAERKLAEARYAHHAGLPGEAREAAESVLAADVPARIRVDAWMVLFDTSGTTIGQMGAQVTAALADAEGDPHLQPWMRLYAALHQEAAGHAEQALAEAERAVRMAVEVGDRRAEVRALHVLLTAKTRLGLPHGEETARIGRLLAQRIDVGPAINLVHHGLACSYLDADRYDEAAGVLHRAVRQAEESGMLGGLDAVLHLLAQVDWRRGRCAAGLATVARLQQLVVDAEPANGYLRRWTSAEAQAFTGSLTEAVGIAGQVIAELEATGAKRRLAPLRHALGTWCLVLSDPARAVAVLRDAHTCLSDLPTTNQRRKLTADLIEALVGVGDHAAAAALLDELHRIGPDQASGTATAARQRAAAVVAFAEGRADTALTLLAAAADTCRSSGSPFELSRILLLAAGMQRRRRRRAAARALLDEAAQICRAAGATAWIHRIEEERARLTPRPRDGGTTLTPMQERIAALVVDGATNREIAAVLCIGVTTVEASLTQIYRRFCIRSRVELVRVLDTRTLGAA</sequence>
<dbReference type="EMBL" id="WVUH01000098">
    <property type="protein sequence ID" value="MBO4207021.1"/>
    <property type="molecule type" value="Genomic_DNA"/>
</dbReference>
<dbReference type="InterPro" id="IPR027417">
    <property type="entry name" value="P-loop_NTPase"/>
</dbReference>
<accession>A0ABS3VR89</accession>
<dbReference type="Gene3D" id="1.10.10.10">
    <property type="entry name" value="Winged helix-like DNA-binding domain superfamily/Winged helix DNA-binding domain"/>
    <property type="match status" value="1"/>
</dbReference>
<dbReference type="Pfam" id="PF13191">
    <property type="entry name" value="AAA_16"/>
    <property type="match status" value="1"/>
</dbReference>
<dbReference type="InterPro" id="IPR036388">
    <property type="entry name" value="WH-like_DNA-bd_sf"/>
</dbReference>
<proteinExistence type="predicted"/>
<dbReference type="Gene3D" id="3.40.50.300">
    <property type="entry name" value="P-loop containing nucleotide triphosphate hydrolases"/>
    <property type="match status" value="1"/>
</dbReference>
<keyword evidence="1" id="KW-0547">Nucleotide-binding</keyword>
<dbReference type="SMART" id="SM00421">
    <property type="entry name" value="HTH_LUXR"/>
    <property type="match status" value="1"/>
</dbReference>
<evidence type="ECO:0000259" key="3">
    <source>
        <dbReference type="PROSITE" id="PS50043"/>
    </source>
</evidence>
<evidence type="ECO:0000256" key="2">
    <source>
        <dbReference type="ARBA" id="ARBA00022840"/>
    </source>
</evidence>
<keyword evidence="5" id="KW-1185">Reference proteome</keyword>
<dbReference type="SUPFAM" id="SSF52540">
    <property type="entry name" value="P-loop containing nucleoside triphosphate hydrolases"/>
    <property type="match status" value="1"/>
</dbReference>
<protein>
    <submittedName>
        <fullName evidence="4">AAA family ATPase</fullName>
    </submittedName>
</protein>
<dbReference type="PANTHER" id="PTHR16305">
    <property type="entry name" value="TESTICULAR SOLUBLE ADENYLYL CYCLASE"/>
    <property type="match status" value="1"/>
</dbReference>
<gene>
    <name evidence="4" type="ORF">GSF22_13540</name>
</gene>
<dbReference type="SUPFAM" id="SSF46894">
    <property type="entry name" value="C-terminal effector domain of the bipartite response regulators"/>
    <property type="match status" value="1"/>
</dbReference>
<dbReference type="Gene3D" id="1.25.40.10">
    <property type="entry name" value="Tetratricopeptide repeat domain"/>
    <property type="match status" value="1"/>
</dbReference>
<feature type="domain" description="HTH luxR-type" evidence="3">
    <location>
        <begin position="847"/>
        <end position="912"/>
    </location>
</feature>
<keyword evidence="2" id="KW-0067">ATP-binding</keyword>
<dbReference type="Pfam" id="PF00196">
    <property type="entry name" value="GerE"/>
    <property type="match status" value="1"/>
</dbReference>